<gene>
    <name evidence="1" type="ORF">AB4Y30_13405</name>
</gene>
<sequence>MGKRILCQGIIAGAVIGGIVALFNKDARGYVVEKMKSTSNCAKQCIQNPTEAIGGVRKAVDSFNQRIASTTEGAINALEQVEKTIGKVVDKK</sequence>
<proteinExistence type="predicted"/>
<dbReference type="RefSeq" id="WP_368652724.1">
    <property type="nucleotide sequence ID" value="NZ_CP162599.1"/>
</dbReference>
<evidence type="ECO:0000313" key="1">
    <source>
        <dbReference type="EMBL" id="XDK32000.1"/>
    </source>
</evidence>
<dbReference type="EMBL" id="CP162599">
    <property type="protein sequence ID" value="XDK32000.1"/>
    <property type="molecule type" value="Genomic_DNA"/>
</dbReference>
<protein>
    <submittedName>
        <fullName evidence="1">YtxH domain-containing protein</fullName>
    </submittedName>
</protein>
<accession>A0AB39HNZ9</accession>
<name>A0AB39HNZ9_9BACI</name>
<dbReference type="AlphaFoldDB" id="A0AB39HNZ9"/>
<organism evidence="1">
    <name type="scientific">Ornithinibacillus sp. 4-3</name>
    <dbReference type="NCBI Taxonomy" id="3231488"/>
    <lineage>
        <taxon>Bacteria</taxon>
        <taxon>Bacillati</taxon>
        <taxon>Bacillota</taxon>
        <taxon>Bacilli</taxon>
        <taxon>Bacillales</taxon>
        <taxon>Bacillaceae</taxon>
        <taxon>Ornithinibacillus</taxon>
    </lineage>
</organism>
<reference evidence="1" key="1">
    <citation type="submission" date="2024-07" db="EMBL/GenBank/DDBJ databases">
        <title>Halotolerant mesophilic bacterium Ornithinibacillus sp. 4-3, sp. nov., isolated from soil.</title>
        <authorList>
            <person name="Sidarenka A.V."/>
            <person name="Guliayeva D.E."/>
            <person name="Leanovich S.I."/>
            <person name="Hileuskaya K.S."/>
            <person name="Akhremchuk A.E."/>
            <person name="Sikolenko M.A."/>
            <person name="Valentovich L.N."/>
        </authorList>
    </citation>
    <scope>NUCLEOTIDE SEQUENCE</scope>
    <source>
        <strain evidence="1">4-3</strain>
    </source>
</reference>